<dbReference type="InterPro" id="IPR027417">
    <property type="entry name" value="P-loop_NTPase"/>
</dbReference>
<dbReference type="Pfam" id="PF24883">
    <property type="entry name" value="NPHP3_N"/>
    <property type="match status" value="1"/>
</dbReference>
<protein>
    <recommendedName>
        <fullName evidence="2">Nephrocystin 3-like N-terminal domain-containing protein</fullName>
    </recommendedName>
</protein>
<evidence type="ECO:0000259" key="2">
    <source>
        <dbReference type="Pfam" id="PF24883"/>
    </source>
</evidence>
<evidence type="ECO:0000313" key="4">
    <source>
        <dbReference type="Proteomes" id="UP000308652"/>
    </source>
</evidence>
<dbReference type="EMBL" id="ML213600">
    <property type="protein sequence ID" value="TFK39112.1"/>
    <property type="molecule type" value="Genomic_DNA"/>
</dbReference>
<dbReference type="PANTHER" id="PTHR10039:SF14">
    <property type="entry name" value="NACHT DOMAIN-CONTAINING PROTEIN"/>
    <property type="match status" value="1"/>
</dbReference>
<organism evidence="3 4">
    <name type="scientific">Crucibulum laeve</name>
    <dbReference type="NCBI Taxonomy" id="68775"/>
    <lineage>
        <taxon>Eukaryota</taxon>
        <taxon>Fungi</taxon>
        <taxon>Dikarya</taxon>
        <taxon>Basidiomycota</taxon>
        <taxon>Agaricomycotina</taxon>
        <taxon>Agaricomycetes</taxon>
        <taxon>Agaricomycetidae</taxon>
        <taxon>Agaricales</taxon>
        <taxon>Agaricineae</taxon>
        <taxon>Nidulariaceae</taxon>
        <taxon>Crucibulum</taxon>
    </lineage>
</organism>
<dbReference type="AlphaFoldDB" id="A0A5C3M1U5"/>
<dbReference type="PANTHER" id="PTHR10039">
    <property type="entry name" value="AMELOGENIN"/>
    <property type="match status" value="1"/>
</dbReference>
<reference evidence="3 4" key="1">
    <citation type="journal article" date="2019" name="Nat. Ecol. Evol.">
        <title>Megaphylogeny resolves global patterns of mushroom evolution.</title>
        <authorList>
            <person name="Varga T."/>
            <person name="Krizsan K."/>
            <person name="Foldi C."/>
            <person name="Dima B."/>
            <person name="Sanchez-Garcia M."/>
            <person name="Sanchez-Ramirez S."/>
            <person name="Szollosi G.J."/>
            <person name="Szarkandi J.G."/>
            <person name="Papp V."/>
            <person name="Albert L."/>
            <person name="Andreopoulos W."/>
            <person name="Angelini C."/>
            <person name="Antonin V."/>
            <person name="Barry K.W."/>
            <person name="Bougher N.L."/>
            <person name="Buchanan P."/>
            <person name="Buyck B."/>
            <person name="Bense V."/>
            <person name="Catcheside P."/>
            <person name="Chovatia M."/>
            <person name="Cooper J."/>
            <person name="Damon W."/>
            <person name="Desjardin D."/>
            <person name="Finy P."/>
            <person name="Geml J."/>
            <person name="Haridas S."/>
            <person name="Hughes K."/>
            <person name="Justo A."/>
            <person name="Karasinski D."/>
            <person name="Kautmanova I."/>
            <person name="Kiss B."/>
            <person name="Kocsube S."/>
            <person name="Kotiranta H."/>
            <person name="LaButti K.M."/>
            <person name="Lechner B.E."/>
            <person name="Liimatainen K."/>
            <person name="Lipzen A."/>
            <person name="Lukacs Z."/>
            <person name="Mihaltcheva S."/>
            <person name="Morgado L.N."/>
            <person name="Niskanen T."/>
            <person name="Noordeloos M.E."/>
            <person name="Ohm R.A."/>
            <person name="Ortiz-Santana B."/>
            <person name="Ovrebo C."/>
            <person name="Racz N."/>
            <person name="Riley R."/>
            <person name="Savchenko A."/>
            <person name="Shiryaev A."/>
            <person name="Soop K."/>
            <person name="Spirin V."/>
            <person name="Szebenyi C."/>
            <person name="Tomsovsky M."/>
            <person name="Tulloss R.E."/>
            <person name="Uehling J."/>
            <person name="Grigoriev I.V."/>
            <person name="Vagvolgyi C."/>
            <person name="Papp T."/>
            <person name="Martin F.M."/>
            <person name="Miettinen O."/>
            <person name="Hibbett D.S."/>
            <person name="Nagy L.G."/>
        </authorList>
    </citation>
    <scope>NUCLEOTIDE SEQUENCE [LARGE SCALE GENOMIC DNA]</scope>
    <source>
        <strain evidence="3 4">CBS 166.37</strain>
    </source>
</reference>
<name>A0A5C3M1U5_9AGAR</name>
<evidence type="ECO:0000313" key="3">
    <source>
        <dbReference type="EMBL" id="TFK39112.1"/>
    </source>
</evidence>
<sequence>MAFYAVFYHFLSTRIKVLDAIMSWIRNGDRITKILWLNGPAGAGKSAIAQTICEMSAQSGHLAANPMRNSPAHFFSTIAYQLAIRSTEFKIHLEKIVEQDPLISTKAMDIQLQKLLLLPSEHLGNGEPIPPLVVIDGLDECINENKQVRILQLISNAASIQGFPFCFLIASRPERHISTEFQKEYISQLFHQISLANIIDDARRDILLVLECGFLEILENPIHRDSMHHITRPWPSQDIIEDLASRAVGNFLTRLQRAVVATGITIR</sequence>
<evidence type="ECO:0000256" key="1">
    <source>
        <dbReference type="ARBA" id="ARBA00022737"/>
    </source>
</evidence>
<dbReference type="SUPFAM" id="SSF52540">
    <property type="entry name" value="P-loop containing nucleoside triphosphate hydrolases"/>
    <property type="match status" value="1"/>
</dbReference>
<dbReference type="OrthoDB" id="5967843at2759"/>
<dbReference type="STRING" id="68775.A0A5C3M1U5"/>
<dbReference type="InterPro" id="IPR056884">
    <property type="entry name" value="NPHP3-like_N"/>
</dbReference>
<keyword evidence="1" id="KW-0677">Repeat</keyword>
<dbReference type="Proteomes" id="UP000308652">
    <property type="component" value="Unassembled WGS sequence"/>
</dbReference>
<accession>A0A5C3M1U5</accession>
<dbReference type="Gene3D" id="3.40.50.300">
    <property type="entry name" value="P-loop containing nucleotide triphosphate hydrolases"/>
    <property type="match status" value="1"/>
</dbReference>
<proteinExistence type="predicted"/>
<gene>
    <name evidence="3" type="ORF">BDQ12DRAFT_698232</name>
</gene>
<keyword evidence="4" id="KW-1185">Reference proteome</keyword>
<feature type="domain" description="Nephrocystin 3-like N-terminal" evidence="2">
    <location>
        <begin position="21"/>
        <end position="172"/>
    </location>
</feature>